<dbReference type="Proteomes" id="UP000192501">
    <property type="component" value="Unassembled WGS sequence"/>
</dbReference>
<keyword evidence="2" id="KW-0813">Transport</keyword>
<dbReference type="GO" id="GO:0046034">
    <property type="term" value="P:ATP metabolic process"/>
    <property type="evidence" value="ECO:0007669"/>
    <property type="project" value="InterPro"/>
</dbReference>
<dbReference type="Gene3D" id="1.10.1140.10">
    <property type="entry name" value="Bovine Mitochondrial F1-atpase, Atp Synthase Beta Chain, Chain D, domain 3"/>
    <property type="match status" value="1"/>
</dbReference>
<gene>
    <name evidence="8" type="primary">VATA</name>
    <name evidence="8" type="ORF">A0H76_1020</name>
</gene>
<keyword evidence="6" id="KW-0406">Ion transport</keyword>
<dbReference type="SUPFAM" id="SSF47917">
    <property type="entry name" value="C-terminal domain of alpha and beta subunits of F1 ATP synthase"/>
    <property type="match status" value="1"/>
</dbReference>
<dbReference type="GO" id="GO:0000329">
    <property type="term" value="C:fungal-type vacuole membrane"/>
    <property type="evidence" value="ECO:0007669"/>
    <property type="project" value="TreeGrafter"/>
</dbReference>
<dbReference type="GO" id="GO:0046961">
    <property type="term" value="F:proton-transporting ATPase activity, rotational mechanism"/>
    <property type="evidence" value="ECO:0007669"/>
    <property type="project" value="InterPro"/>
</dbReference>
<evidence type="ECO:0000256" key="1">
    <source>
        <dbReference type="ARBA" id="ARBA00008936"/>
    </source>
</evidence>
<evidence type="ECO:0000256" key="2">
    <source>
        <dbReference type="ARBA" id="ARBA00022448"/>
    </source>
</evidence>
<dbReference type="InterPro" id="IPR055190">
    <property type="entry name" value="ATP-synt_VA_C"/>
</dbReference>
<evidence type="ECO:0000256" key="3">
    <source>
        <dbReference type="ARBA" id="ARBA00022741"/>
    </source>
</evidence>
<evidence type="ECO:0000313" key="8">
    <source>
        <dbReference type="EMBL" id="ORD95278.1"/>
    </source>
</evidence>
<dbReference type="InterPro" id="IPR024034">
    <property type="entry name" value="ATPase_F1/V1_b/a_C"/>
</dbReference>
<keyword evidence="5" id="KW-1278">Translocase</keyword>
<keyword evidence="3" id="KW-0547">Nucleotide-binding</keyword>
<reference evidence="8 9" key="1">
    <citation type="journal article" date="2017" name="Environ. Microbiol.">
        <title>Decay of the glycolytic pathway and adaptation to intranuclear parasitism within Enterocytozoonidae microsporidia.</title>
        <authorList>
            <person name="Wiredu Boakye D."/>
            <person name="Jaroenlak P."/>
            <person name="Prachumwat A."/>
            <person name="Williams T.A."/>
            <person name="Bateman K.S."/>
            <person name="Itsathitphaisarn O."/>
            <person name="Sritunyalucksana K."/>
            <person name="Paszkiewicz K.H."/>
            <person name="Moore K.A."/>
            <person name="Stentiford G.D."/>
            <person name="Williams B.A."/>
        </authorList>
    </citation>
    <scope>NUCLEOTIDE SEQUENCE [LARGE SCALE GENOMIC DNA]</scope>
    <source>
        <strain evidence="9">canceri</strain>
    </source>
</reference>
<dbReference type="EMBL" id="LTAI01001552">
    <property type="protein sequence ID" value="ORD95278.1"/>
    <property type="molecule type" value="Genomic_DNA"/>
</dbReference>
<evidence type="ECO:0000256" key="4">
    <source>
        <dbReference type="ARBA" id="ARBA00022840"/>
    </source>
</evidence>
<evidence type="ECO:0000256" key="5">
    <source>
        <dbReference type="ARBA" id="ARBA00022967"/>
    </source>
</evidence>
<dbReference type="VEuPathDB" id="MicrosporidiaDB:A0H76_1020"/>
<name>A0A1X0Q697_9MICR</name>
<dbReference type="GO" id="GO:0005524">
    <property type="term" value="F:ATP binding"/>
    <property type="evidence" value="ECO:0007669"/>
    <property type="project" value="UniProtKB-KW"/>
</dbReference>
<feature type="domain" description="ATP synthase A/B type C-terminal" evidence="7">
    <location>
        <begin position="2"/>
        <end position="55"/>
    </location>
</feature>
<proteinExistence type="inferred from homology"/>
<dbReference type="PANTHER" id="PTHR43607">
    <property type="entry name" value="V-TYPE PROTON ATPASE CATALYTIC SUBUNIT A"/>
    <property type="match status" value="1"/>
</dbReference>
<dbReference type="Pfam" id="PF22919">
    <property type="entry name" value="ATP-synt_VA_C"/>
    <property type="match status" value="1"/>
</dbReference>
<evidence type="ECO:0000256" key="6">
    <source>
        <dbReference type="ARBA" id="ARBA00023065"/>
    </source>
</evidence>
<evidence type="ECO:0000259" key="7">
    <source>
        <dbReference type="Pfam" id="PF22919"/>
    </source>
</evidence>
<protein>
    <submittedName>
        <fullName evidence="8">VATA</fullName>
    </submittedName>
</protein>
<comment type="similarity">
    <text evidence="1">Belongs to the ATPase alpha/beta chains family.</text>
</comment>
<organism evidence="8 9">
    <name type="scientific">Hepatospora eriocheir</name>
    <dbReference type="NCBI Taxonomy" id="1081669"/>
    <lineage>
        <taxon>Eukaryota</taxon>
        <taxon>Fungi</taxon>
        <taxon>Fungi incertae sedis</taxon>
        <taxon>Microsporidia</taxon>
        <taxon>Hepatosporidae</taxon>
        <taxon>Hepatospora</taxon>
    </lineage>
</organism>
<evidence type="ECO:0000313" key="9">
    <source>
        <dbReference type="Proteomes" id="UP000192501"/>
    </source>
</evidence>
<dbReference type="PANTHER" id="PTHR43607:SF1">
    <property type="entry name" value="H(+)-TRANSPORTING TWO-SECTOR ATPASE"/>
    <property type="match status" value="1"/>
</dbReference>
<dbReference type="AlphaFoldDB" id="A0A1X0Q697"/>
<accession>A0A1X0Q697</accession>
<sequence>MILDLAKIIREDFLQQNGYSDYDNYCPFDKTKKMASNIAFYYKCTLSSLKTVKWSELKIKTSKILYELTQMKFLKANDNFITKLQSLRDEIEEKFKSEE</sequence>
<dbReference type="InterPro" id="IPR022878">
    <property type="entry name" value="V-ATPase_asu"/>
</dbReference>
<keyword evidence="4" id="KW-0067">ATP-binding</keyword>
<comment type="caution">
    <text evidence="8">The sequence shown here is derived from an EMBL/GenBank/DDBJ whole genome shotgun (WGS) entry which is preliminary data.</text>
</comment>